<feature type="compositionally biased region" description="Basic residues" evidence="1">
    <location>
        <begin position="56"/>
        <end position="65"/>
    </location>
</feature>
<name>A0A5R9EJC7_9ACTN</name>
<dbReference type="EMBL" id="VAWE01000001">
    <property type="protein sequence ID" value="TLQ48502.1"/>
    <property type="molecule type" value="Genomic_DNA"/>
</dbReference>
<protein>
    <submittedName>
        <fullName evidence="2">Uncharacterized protein</fullName>
    </submittedName>
</protein>
<accession>A0A5R9EJC7</accession>
<evidence type="ECO:0000313" key="2">
    <source>
        <dbReference type="EMBL" id="TLQ48502.1"/>
    </source>
</evidence>
<feature type="region of interest" description="Disordered" evidence="1">
    <location>
        <begin position="28"/>
        <end position="65"/>
    </location>
</feature>
<dbReference type="OrthoDB" id="3700737at2"/>
<evidence type="ECO:0000313" key="3">
    <source>
        <dbReference type="Proteomes" id="UP000305921"/>
    </source>
</evidence>
<organism evidence="2 3">
    <name type="scientific">Streptomyces marianii</name>
    <dbReference type="NCBI Taxonomy" id="1817406"/>
    <lineage>
        <taxon>Bacteria</taxon>
        <taxon>Bacillati</taxon>
        <taxon>Actinomycetota</taxon>
        <taxon>Actinomycetes</taxon>
        <taxon>Kitasatosporales</taxon>
        <taxon>Streptomycetaceae</taxon>
        <taxon>Streptomyces</taxon>
    </lineage>
</organism>
<proteinExistence type="predicted"/>
<dbReference type="AlphaFoldDB" id="A0A5R9EJC7"/>
<comment type="caution">
    <text evidence="2">The sequence shown here is derived from an EMBL/GenBank/DDBJ whole genome shotgun (WGS) entry which is preliminary data.</text>
</comment>
<sequence>MLRRLLPARRLRAFPRVVKRKMSNWGLKRAHHRTWPQPAAPPTETVTITPASKIAPTKRKPKTTA</sequence>
<keyword evidence="3" id="KW-1185">Reference proteome</keyword>
<gene>
    <name evidence="2" type="ORF">FEF34_27635</name>
</gene>
<dbReference type="Proteomes" id="UP000305921">
    <property type="component" value="Unassembled WGS sequence"/>
</dbReference>
<reference evidence="2 3" key="1">
    <citation type="submission" date="2019-05" db="EMBL/GenBank/DDBJ databases">
        <title>Streptomyces marianii sp. nov., a novel marine actinomycete from southern coast of India.</title>
        <authorList>
            <person name="Iniyan A.M."/>
            <person name="Wink J."/>
            <person name="Ramprasad E."/>
            <person name="Ramana C.V."/>
            <person name="Bunk B."/>
            <person name="Sproer C."/>
            <person name="Joseph F.-J.R.S."/>
            <person name="Vincent S.G.P."/>
        </authorList>
    </citation>
    <scope>NUCLEOTIDE SEQUENCE [LARGE SCALE GENOMIC DNA]</scope>
    <source>
        <strain evidence="2 3">ICN19</strain>
    </source>
</reference>
<evidence type="ECO:0000256" key="1">
    <source>
        <dbReference type="SAM" id="MobiDB-lite"/>
    </source>
</evidence>